<accession>A0A1H6RJC2</accession>
<evidence type="ECO:0000313" key="1">
    <source>
        <dbReference type="EMBL" id="SEI55898.1"/>
    </source>
</evidence>
<name>A0A1H6RJC2_9LACT</name>
<dbReference type="AlphaFoldDB" id="A0A1H6RJC2"/>
<keyword evidence="2" id="KW-1185">Reference proteome</keyword>
<dbReference type="OrthoDB" id="2167746at2"/>
<dbReference type="EMBL" id="FNYW01000003">
    <property type="protein sequence ID" value="SEI55898.1"/>
    <property type="molecule type" value="Genomic_DNA"/>
</dbReference>
<gene>
    <name evidence="1" type="ORF">SAMN04488113_10348</name>
</gene>
<organism evidence="1 2">
    <name type="scientific">Alkalibacterium gilvum</name>
    <dbReference type="NCBI Taxonomy" id="1130080"/>
    <lineage>
        <taxon>Bacteria</taxon>
        <taxon>Bacillati</taxon>
        <taxon>Bacillota</taxon>
        <taxon>Bacilli</taxon>
        <taxon>Lactobacillales</taxon>
        <taxon>Carnobacteriaceae</taxon>
        <taxon>Alkalibacterium</taxon>
    </lineage>
</organism>
<sequence length="174" mass="20506">MRLYDQLKYFIKQHSTYSNDLVGANAVKKNSTILNIQNKFNFSASDMCSNQETINTIVKQIIKKDKSRRYYIGKKNENIKKVNRKVYRYECFFTRKIRIVPNAKNSFDFYIENIHLGQIPEDLNIDIKNHLETGIMTTFAYINGGPYKYYDKNSQSVCEEDEAFDLNIYIQFSG</sequence>
<evidence type="ECO:0000313" key="2">
    <source>
        <dbReference type="Proteomes" id="UP000198564"/>
    </source>
</evidence>
<proteinExistence type="predicted"/>
<protein>
    <submittedName>
        <fullName evidence="1">Uncharacterized protein</fullName>
    </submittedName>
</protein>
<dbReference type="RefSeq" id="WP_091632673.1">
    <property type="nucleotide sequence ID" value="NZ_FNYW01000003.1"/>
</dbReference>
<dbReference type="Proteomes" id="UP000198564">
    <property type="component" value="Unassembled WGS sequence"/>
</dbReference>
<reference evidence="2" key="1">
    <citation type="submission" date="2016-10" db="EMBL/GenBank/DDBJ databases">
        <authorList>
            <person name="Varghese N."/>
            <person name="Submissions S."/>
        </authorList>
    </citation>
    <scope>NUCLEOTIDE SEQUENCE [LARGE SCALE GENOMIC DNA]</scope>
    <source>
        <strain evidence="2">DSM 25751</strain>
    </source>
</reference>